<dbReference type="Proteomes" id="UP001597301">
    <property type="component" value="Unassembled WGS sequence"/>
</dbReference>
<evidence type="ECO:0000313" key="5">
    <source>
        <dbReference type="Proteomes" id="UP001597301"/>
    </source>
</evidence>
<dbReference type="EC" id="3.5.4.33" evidence="4"/>
<dbReference type="RefSeq" id="WP_380772591.1">
    <property type="nucleotide sequence ID" value="NZ_JBHUEO010000007.1"/>
</dbReference>
<dbReference type="InterPro" id="IPR002125">
    <property type="entry name" value="CMP_dCMP_dom"/>
</dbReference>
<evidence type="ECO:0000259" key="3">
    <source>
        <dbReference type="PROSITE" id="PS51747"/>
    </source>
</evidence>
<keyword evidence="2" id="KW-0862">Zinc</keyword>
<name>A0ABW4KG36_9BACI</name>
<organism evidence="4 5">
    <name type="scientific">Siminovitchia sediminis</name>
    <dbReference type="NCBI Taxonomy" id="1274353"/>
    <lineage>
        <taxon>Bacteria</taxon>
        <taxon>Bacillati</taxon>
        <taxon>Bacillota</taxon>
        <taxon>Bacilli</taxon>
        <taxon>Bacillales</taxon>
        <taxon>Bacillaceae</taxon>
        <taxon>Siminovitchia</taxon>
    </lineage>
</organism>
<dbReference type="Pfam" id="PF00383">
    <property type="entry name" value="dCMP_cyt_deam_1"/>
    <property type="match status" value="1"/>
</dbReference>
<feature type="domain" description="CMP/dCMP-type deaminase" evidence="3">
    <location>
        <begin position="1"/>
        <end position="112"/>
    </location>
</feature>
<dbReference type="PROSITE" id="PS51747">
    <property type="entry name" value="CYT_DCMP_DEAMINASES_2"/>
    <property type="match status" value="1"/>
</dbReference>
<evidence type="ECO:0000256" key="2">
    <source>
        <dbReference type="ARBA" id="ARBA00022833"/>
    </source>
</evidence>
<dbReference type="GO" id="GO:0052717">
    <property type="term" value="F:tRNA-specific adenosine-34 deaminase activity"/>
    <property type="evidence" value="ECO:0007669"/>
    <property type="project" value="UniProtKB-EC"/>
</dbReference>
<evidence type="ECO:0000313" key="4">
    <source>
        <dbReference type="EMBL" id="MFD1706032.1"/>
    </source>
</evidence>
<proteinExistence type="predicted"/>
<comment type="caution">
    <text evidence="4">The sequence shown here is derived from an EMBL/GenBank/DDBJ whole genome shotgun (WGS) entry which is preliminary data.</text>
</comment>
<dbReference type="InterPro" id="IPR016192">
    <property type="entry name" value="APOBEC/CMP_deaminase_Zn-bd"/>
</dbReference>
<dbReference type="PANTHER" id="PTHR11079:SF161">
    <property type="entry name" value="CMP_DCMP-TYPE DEAMINASE DOMAIN-CONTAINING PROTEIN"/>
    <property type="match status" value="1"/>
</dbReference>
<keyword evidence="5" id="KW-1185">Reference proteome</keyword>
<dbReference type="SUPFAM" id="SSF53927">
    <property type="entry name" value="Cytidine deaminase-like"/>
    <property type="match status" value="1"/>
</dbReference>
<keyword evidence="4" id="KW-0378">Hydrolase</keyword>
<sequence>MDAFMKRAVELANESVKDGGQPFGAVLVKDGKIISEGINELHKKYDISGHAELIAIRKAQEQLQTLDLSGCTMYASGEPCPMCMTAIYFSGIQKVYYCGSVEDAQDAGLGKSVYVYSQLALPRNQRDIDMEQMPLIEGMSNPLKNWKDREPK</sequence>
<evidence type="ECO:0000256" key="1">
    <source>
        <dbReference type="ARBA" id="ARBA00022723"/>
    </source>
</evidence>
<dbReference type="PANTHER" id="PTHR11079">
    <property type="entry name" value="CYTOSINE DEAMINASE FAMILY MEMBER"/>
    <property type="match status" value="1"/>
</dbReference>
<protein>
    <submittedName>
        <fullName evidence="4">Nucleoside deaminase</fullName>
        <ecNumber evidence="4">3.5.4.33</ecNumber>
    </submittedName>
</protein>
<dbReference type="CDD" id="cd01285">
    <property type="entry name" value="nucleoside_deaminase"/>
    <property type="match status" value="1"/>
</dbReference>
<keyword evidence="1" id="KW-0479">Metal-binding</keyword>
<reference evidence="5" key="1">
    <citation type="journal article" date="2019" name="Int. J. Syst. Evol. Microbiol.">
        <title>The Global Catalogue of Microorganisms (GCM) 10K type strain sequencing project: providing services to taxonomists for standard genome sequencing and annotation.</title>
        <authorList>
            <consortium name="The Broad Institute Genomics Platform"/>
            <consortium name="The Broad Institute Genome Sequencing Center for Infectious Disease"/>
            <person name="Wu L."/>
            <person name="Ma J."/>
        </authorList>
    </citation>
    <scope>NUCLEOTIDE SEQUENCE [LARGE SCALE GENOMIC DNA]</scope>
    <source>
        <strain evidence="5">CGMCC 1.12295</strain>
    </source>
</reference>
<accession>A0ABW4KG36</accession>
<dbReference type="PROSITE" id="PS00903">
    <property type="entry name" value="CYT_DCMP_DEAMINASES_1"/>
    <property type="match status" value="1"/>
</dbReference>
<dbReference type="Gene3D" id="3.40.140.10">
    <property type="entry name" value="Cytidine Deaminase, domain 2"/>
    <property type="match status" value="1"/>
</dbReference>
<dbReference type="EMBL" id="JBHUEO010000007">
    <property type="protein sequence ID" value="MFD1706032.1"/>
    <property type="molecule type" value="Genomic_DNA"/>
</dbReference>
<gene>
    <name evidence="4" type="ORF">ACFSCZ_04590</name>
</gene>
<dbReference type="InterPro" id="IPR016193">
    <property type="entry name" value="Cytidine_deaminase-like"/>
</dbReference>